<evidence type="ECO:0000256" key="4">
    <source>
        <dbReference type="ARBA" id="ARBA00022993"/>
    </source>
</evidence>
<feature type="binding site" evidence="6">
    <location>
        <position position="64"/>
    </location>
    <ligand>
        <name>GTP</name>
        <dbReference type="ChEBI" id="CHEBI:37565"/>
    </ligand>
</feature>
<dbReference type="GeneID" id="41588517"/>
<evidence type="ECO:0000256" key="5">
    <source>
        <dbReference type="ARBA" id="ARBA00023134"/>
    </source>
</evidence>
<feature type="binding site" evidence="6">
    <location>
        <position position="45"/>
    </location>
    <ligand>
        <name>GTP</name>
        <dbReference type="ChEBI" id="CHEBI:37565"/>
    </ligand>
</feature>
<dbReference type="HAMAP" id="MF_00590">
    <property type="entry name" value="Dephospho_CoA_kinase_GTP_dep"/>
    <property type="match status" value="1"/>
</dbReference>
<feature type="binding site" evidence="6">
    <location>
        <position position="116"/>
    </location>
    <ligand>
        <name>GTP</name>
        <dbReference type="ChEBI" id="CHEBI:37565"/>
    </ligand>
</feature>
<evidence type="ECO:0000256" key="3">
    <source>
        <dbReference type="ARBA" id="ARBA00022777"/>
    </source>
</evidence>
<dbReference type="PANTHER" id="PTHR40732:SF1">
    <property type="entry name" value="GTP-DEPENDENT DEPHOSPHO-COA KINASE"/>
    <property type="match status" value="1"/>
</dbReference>
<keyword evidence="5 6" id="KW-0342">GTP-binding</keyword>
<reference evidence="7 8" key="1">
    <citation type="submission" date="2016-04" db="EMBL/GenBank/DDBJ databases">
        <authorList>
            <person name="Evans L.H."/>
            <person name="Alamgir A."/>
            <person name="Owens N."/>
            <person name="Weber N.D."/>
            <person name="Virtaneva K."/>
            <person name="Barbian K."/>
            <person name="Babar A."/>
            <person name="Rosenke K."/>
        </authorList>
    </citation>
    <scope>NUCLEOTIDE SEQUENCE [LARGE SCALE GENOMIC DNA]</scope>
    <source>
        <strain evidence="8">S5(T) (JCM 30642 \VKM B-2941)</strain>
    </source>
</reference>
<dbReference type="UniPathway" id="UPA00241"/>
<feature type="binding site" evidence="6">
    <location>
        <position position="139"/>
    </location>
    <ligand>
        <name>GTP</name>
        <dbReference type="ChEBI" id="CHEBI:37565"/>
    </ligand>
</feature>
<dbReference type="Proteomes" id="UP000195607">
    <property type="component" value="Chromosome I"/>
</dbReference>
<accession>A0A1N5V7A0</accession>
<evidence type="ECO:0000313" key="7">
    <source>
        <dbReference type="EMBL" id="SIM69062.1"/>
    </source>
</evidence>
<dbReference type="AlphaFoldDB" id="A0A1N5V7A0"/>
<comment type="catalytic activity">
    <reaction evidence="6">
        <text>3'-dephospho-CoA + GTP = GDP + CoA + H(+)</text>
        <dbReference type="Rhea" id="RHEA:61156"/>
        <dbReference type="ChEBI" id="CHEBI:15378"/>
        <dbReference type="ChEBI" id="CHEBI:37565"/>
        <dbReference type="ChEBI" id="CHEBI:57287"/>
        <dbReference type="ChEBI" id="CHEBI:57328"/>
        <dbReference type="ChEBI" id="CHEBI:58189"/>
        <dbReference type="EC" id="2.7.1.237"/>
    </reaction>
</comment>
<evidence type="ECO:0000313" key="8">
    <source>
        <dbReference type="Proteomes" id="UP000195607"/>
    </source>
</evidence>
<evidence type="ECO:0000256" key="2">
    <source>
        <dbReference type="ARBA" id="ARBA00022741"/>
    </source>
</evidence>
<comment type="function">
    <text evidence="6">Catalyzes the GTP-dependent phosphorylation of the 3'-hydroxyl group of dephosphocoenzyme A to form coenzyme A (CoA).</text>
</comment>
<keyword evidence="2 6" id="KW-0547">Nucleotide-binding</keyword>
<dbReference type="GO" id="GO:0005525">
    <property type="term" value="F:GTP binding"/>
    <property type="evidence" value="ECO:0007669"/>
    <property type="project" value="UniProtKB-UniRule"/>
</dbReference>
<evidence type="ECO:0000256" key="1">
    <source>
        <dbReference type="ARBA" id="ARBA00022679"/>
    </source>
</evidence>
<dbReference type="EC" id="2.7.1.237" evidence="6"/>
<dbReference type="EMBL" id="LT671858">
    <property type="protein sequence ID" value="SIM69062.1"/>
    <property type="molecule type" value="Genomic_DNA"/>
</dbReference>
<dbReference type="GO" id="GO:0016301">
    <property type="term" value="F:kinase activity"/>
    <property type="evidence" value="ECO:0007669"/>
    <property type="project" value="UniProtKB-UniRule"/>
</dbReference>
<keyword evidence="1 6" id="KW-0808">Transferase</keyword>
<sequence>MQLRSDKDYILTDESKLLIQINNGKITTIEEIKEVDQRFLYAVGDFTCELLEKNGIDPQIMIFDLTTKRGEKSYPDRPGSIQVENPQGIVSGKLIEIIEKSFNENKRIKIRIIGEEDLAVLPIIFYAPVNSLVVYGIPDVGTGSIRIDERVKELTNSILEKMEVK</sequence>
<keyword evidence="3 6" id="KW-0418">Kinase</keyword>
<dbReference type="Pfam" id="PF04019">
    <property type="entry name" value="DUF359"/>
    <property type="match status" value="1"/>
</dbReference>
<keyword evidence="4 6" id="KW-0173">Coenzyme A biosynthesis</keyword>
<organism evidence="7 8">
    <name type="scientific">Cuniculiplasma divulgatum</name>
    <dbReference type="NCBI Taxonomy" id="1673428"/>
    <lineage>
        <taxon>Archaea</taxon>
        <taxon>Methanobacteriati</taxon>
        <taxon>Thermoplasmatota</taxon>
        <taxon>Thermoplasmata</taxon>
        <taxon>Thermoplasmatales</taxon>
        <taxon>Cuniculiplasmataceae</taxon>
        <taxon>Cuniculiplasma</taxon>
    </lineage>
</organism>
<dbReference type="PANTHER" id="PTHR40732">
    <property type="entry name" value="UPF0218 PROTEIN TK1697"/>
    <property type="match status" value="1"/>
</dbReference>
<proteinExistence type="inferred from homology"/>
<comment type="similarity">
    <text evidence="6">Belongs to the GTP-dependent DPCK family.</text>
</comment>
<name>A0A1N5V7A0_9ARCH</name>
<dbReference type="GO" id="GO:0015937">
    <property type="term" value="P:coenzyme A biosynthetic process"/>
    <property type="evidence" value="ECO:0007669"/>
    <property type="project" value="UniProtKB-UniRule"/>
</dbReference>
<gene>
    <name evidence="7" type="ORF">CSP5_1269</name>
</gene>
<protein>
    <recommendedName>
        <fullName evidence="6">GTP-dependent dephospho-CoA kinase</fullName>
        <ecNumber evidence="6">2.7.1.237</ecNumber>
    </recommendedName>
    <alternativeName>
        <fullName evidence="6">Dephospho-coenzyme A kinase</fullName>
        <shortName evidence="6">DPCK</shortName>
    </alternativeName>
</protein>
<comment type="caution">
    <text evidence="6">Lacks conserved residue(s) required for the propagation of feature annotation.</text>
</comment>
<evidence type="ECO:0000256" key="6">
    <source>
        <dbReference type="HAMAP-Rule" id="MF_00590"/>
    </source>
</evidence>
<dbReference type="InterPro" id="IPR007164">
    <property type="entry name" value="GTP-dep_dephospho-CoA_kin"/>
</dbReference>
<dbReference type="RefSeq" id="WP_148689900.1">
    <property type="nucleotide sequence ID" value="NZ_LT671858.1"/>
</dbReference>
<comment type="pathway">
    <text evidence="6">Cofactor biosynthesis; coenzyme A biosynthesis.</text>
</comment>